<dbReference type="STRING" id="288992.SAMN04488522_102836"/>
<feature type="domain" description="Flavodoxin-like fold" evidence="2">
    <location>
        <begin position="1"/>
        <end position="169"/>
    </location>
</feature>
<dbReference type="GO" id="GO:0010181">
    <property type="term" value="F:FMN binding"/>
    <property type="evidence" value="ECO:0007669"/>
    <property type="project" value="TreeGrafter"/>
</dbReference>
<evidence type="ECO:0000256" key="1">
    <source>
        <dbReference type="ARBA" id="ARBA00023002"/>
    </source>
</evidence>
<reference evidence="4" key="1">
    <citation type="submission" date="2016-11" db="EMBL/GenBank/DDBJ databases">
        <authorList>
            <person name="Varghese N."/>
            <person name="Submissions S."/>
        </authorList>
    </citation>
    <scope>NUCLEOTIDE SEQUENCE [LARGE SCALE GENOMIC DNA]</scope>
    <source>
        <strain evidence="4">DSM 16990</strain>
    </source>
</reference>
<evidence type="ECO:0000259" key="2">
    <source>
        <dbReference type="Pfam" id="PF02525"/>
    </source>
</evidence>
<dbReference type="Gene3D" id="3.40.50.360">
    <property type="match status" value="1"/>
</dbReference>
<dbReference type="RefSeq" id="WP_073230973.1">
    <property type="nucleotide sequence ID" value="NZ_FQUQ01000002.1"/>
</dbReference>
<name>A0A1M5APS7_9SPHI</name>
<dbReference type="AlphaFoldDB" id="A0A1M5APS7"/>
<gene>
    <name evidence="3" type="ORF">SAMN04488522_102836</name>
</gene>
<proteinExistence type="predicted"/>
<dbReference type="InterPro" id="IPR029039">
    <property type="entry name" value="Flavoprotein-like_sf"/>
</dbReference>
<dbReference type="InterPro" id="IPR046980">
    <property type="entry name" value="KefG/KefF"/>
</dbReference>
<dbReference type="Proteomes" id="UP000184287">
    <property type="component" value="Unassembled WGS sequence"/>
</dbReference>
<dbReference type="InterPro" id="IPR003680">
    <property type="entry name" value="Flavodoxin_fold"/>
</dbReference>
<dbReference type="SUPFAM" id="SSF52218">
    <property type="entry name" value="Flavoproteins"/>
    <property type="match status" value="1"/>
</dbReference>
<dbReference type="EMBL" id="FQUQ01000002">
    <property type="protein sequence ID" value="SHF32185.1"/>
    <property type="molecule type" value="Genomic_DNA"/>
</dbReference>
<evidence type="ECO:0000313" key="4">
    <source>
        <dbReference type="Proteomes" id="UP000184287"/>
    </source>
</evidence>
<dbReference type="GO" id="GO:0009055">
    <property type="term" value="F:electron transfer activity"/>
    <property type="evidence" value="ECO:0007669"/>
    <property type="project" value="TreeGrafter"/>
</dbReference>
<sequence>MKTLVIVIHSDLENSVINKRWVEELKKDPEKYVVHELHRLYPDEKIDVEKEQRLLEMHEKIIFQFPFYWFNCPPFFKKWLDEVLSHGWAYGKGSDYKLRGKKIALGIAAGINEEDYRPSGRYKYTLKQLTAPFEVTFDYVKADYKSLFAFYGAEHNATIERIEESAGNYITFIENI</sequence>
<accession>A0A1M5APS7</accession>
<evidence type="ECO:0000313" key="3">
    <source>
        <dbReference type="EMBL" id="SHF32185.1"/>
    </source>
</evidence>
<protein>
    <submittedName>
        <fullName evidence="3">Putative NADPH-quinone reductase (Modulator of drug activity B)</fullName>
    </submittedName>
</protein>
<keyword evidence="1" id="KW-0560">Oxidoreductase</keyword>
<dbReference type="PANTHER" id="PTHR47307:SF1">
    <property type="entry name" value="GLUTATHIONE-REGULATED POTASSIUM-EFFLUX SYSTEM ANCILLARY PROTEIN KEFG"/>
    <property type="match status" value="1"/>
</dbReference>
<dbReference type="Pfam" id="PF02525">
    <property type="entry name" value="Flavodoxin_2"/>
    <property type="match status" value="1"/>
</dbReference>
<dbReference type="PANTHER" id="PTHR47307">
    <property type="entry name" value="GLUTATHIONE-REGULATED POTASSIUM-EFFLUX SYSTEM ANCILLARY PROTEIN KEFG"/>
    <property type="match status" value="1"/>
</dbReference>
<dbReference type="OrthoDB" id="652200at2"/>
<organism evidence="3 4">
    <name type="scientific">Pedobacter caeni</name>
    <dbReference type="NCBI Taxonomy" id="288992"/>
    <lineage>
        <taxon>Bacteria</taxon>
        <taxon>Pseudomonadati</taxon>
        <taxon>Bacteroidota</taxon>
        <taxon>Sphingobacteriia</taxon>
        <taxon>Sphingobacteriales</taxon>
        <taxon>Sphingobacteriaceae</taxon>
        <taxon>Pedobacter</taxon>
    </lineage>
</organism>
<dbReference type="GO" id="GO:0003955">
    <property type="term" value="F:NAD(P)H dehydrogenase (quinone) activity"/>
    <property type="evidence" value="ECO:0007669"/>
    <property type="project" value="TreeGrafter"/>
</dbReference>
<keyword evidence="4" id="KW-1185">Reference proteome</keyword>